<dbReference type="SUPFAM" id="SSF53756">
    <property type="entry name" value="UDP-Glycosyltransferase/glycogen phosphorylase"/>
    <property type="match status" value="1"/>
</dbReference>
<gene>
    <name evidence="2" type="ORF">METZ01_LOCUS356130</name>
</gene>
<reference evidence="2" key="1">
    <citation type="submission" date="2018-05" db="EMBL/GenBank/DDBJ databases">
        <authorList>
            <person name="Lanie J.A."/>
            <person name="Ng W.-L."/>
            <person name="Kazmierczak K.M."/>
            <person name="Andrzejewski T.M."/>
            <person name="Davidsen T.M."/>
            <person name="Wayne K.J."/>
            <person name="Tettelin H."/>
            <person name="Glass J.I."/>
            <person name="Rusch D."/>
            <person name="Podicherti R."/>
            <person name="Tsui H.-C.T."/>
            <person name="Winkler M.E."/>
        </authorList>
    </citation>
    <scope>NUCLEOTIDE SEQUENCE</scope>
</reference>
<dbReference type="InterPro" id="IPR028098">
    <property type="entry name" value="Glyco_trans_4-like_N"/>
</dbReference>
<name>A0A382S043_9ZZZZ</name>
<dbReference type="EMBL" id="UINC01125445">
    <property type="protein sequence ID" value="SVD03276.1"/>
    <property type="molecule type" value="Genomic_DNA"/>
</dbReference>
<protein>
    <recommendedName>
        <fullName evidence="1">Glycosyltransferase subfamily 4-like N-terminal domain-containing protein</fullName>
    </recommendedName>
</protein>
<dbReference type="AlphaFoldDB" id="A0A382S043"/>
<accession>A0A382S043</accession>
<dbReference type="Gene3D" id="3.40.50.2000">
    <property type="entry name" value="Glycogen Phosphorylase B"/>
    <property type="match status" value="1"/>
</dbReference>
<dbReference type="Pfam" id="PF13439">
    <property type="entry name" value="Glyco_transf_4"/>
    <property type="match status" value="1"/>
</dbReference>
<proteinExistence type="predicted"/>
<evidence type="ECO:0000259" key="1">
    <source>
        <dbReference type="Pfam" id="PF13439"/>
    </source>
</evidence>
<evidence type="ECO:0000313" key="2">
    <source>
        <dbReference type="EMBL" id="SVD03276.1"/>
    </source>
</evidence>
<feature type="domain" description="Glycosyltransferase subfamily 4-like N-terminal" evidence="1">
    <location>
        <begin position="20"/>
        <end position="181"/>
    </location>
</feature>
<organism evidence="2">
    <name type="scientific">marine metagenome</name>
    <dbReference type="NCBI Taxonomy" id="408172"/>
    <lineage>
        <taxon>unclassified sequences</taxon>
        <taxon>metagenomes</taxon>
        <taxon>ecological metagenomes</taxon>
    </lineage>
</organism>
<feature type="non-terminal residue" evidence="2">
    <location>
        <position position="190"/>
    </location>
</feature>
<sequence>MRGLYLHNGPLFSQQANVIQVLHMCDALTSLGFDMTLAAPDDGMKSSSDAQDLALREIGRDSRVDYVPFKRLTVAGYLSNLGCRWGAKTLLTKGVDFDFCITRNLLVVDLLLRRNIPTILEFHHEQTHSLGWLDQCYRWKFLPWLRSENLVKVVTISEALAQVWIEAGVPVGKIQVLHDGVAGEDYAEVE</sequence>